<keyword evidence="2" id="KW-1185">Reference proteome</keyword>
<dbReference type="Proteomes" id="UP001330434">
    <property type="component" value="Chromosome"/>
</dbReference>
<dbReference type="Gene3D" id="3.80.10.10">
    <property type="entry name" value="Ribonuclease Inhibitor"/>
    <property type="match status" value="1"/>
</dbReference>
<dbReference type="RefSeq" id="WP_331256371.1">
    <property type="nucleotide sequence ID" value="NZ_CP133270.1"/>
</dbReference>
<evidence type="ECO:0000313" key="2">
    <source>
        <dbReference type="Proteomes" id="UP001330434"/>
    </source>
</evidence>
<dbReference type="SUPFAM" id="SSF52047">
    <property type="entry name" value="RNI-like"/>
    <property type="match status" value="1"/>
</dbReference>
<organism evidence="1 2">
    <name type="scientific">Candidatus Bealeia paramacronuclearis</name>
    <dbReference type="NCBI Taxonomy" id="1921001"/>
    <lineage>
        <taxon>Bacteria</taxon>
        <taxon>Pseudomonadati</taxon>
        <taxon>Pseudomonadota</taxon>
        <taxon>Alphaproteobacteria</taxon>
        <taxon>Holosporales</taxon>
        <taxon>Holosporaceae</taxon>
        <taxon>Candidatus Bealeia</taxon>
    </lineage>
</organism>
<protein>
    <submittedName>
        <fullName evidence="1">Leucine-rich repeat domain-containing protein</fullName>
    </submittedName>
</protein>
<proteinExistence type="predicted"/>
<evidence type="ECO:0000313" key="1">
    <source>
        <dbReference type="EMBL" id="WVX67681.1"/>
    </source>
</evidence>
<dbReference type="EMBL" id="CP133270">
    <property type="protein sequence ID" value="WVX67681.1"/>
    <property type="molecule type" value="Genomic_DNA"/>
</dbReference>
<name>A0ABZ2C8G7_9PROT</name>
<dbReference type="InterPro" id="IPR032675">
    <property type="entry name" value="LRR_dom_sf"/>
</dbReference>
<gene>
    <name evidence="1" type="ORF">Bealeia1_01897</name>
</gene>
<sequence>MNRKILLGFFISFTFLNTALFGVLRTPSEEDTMEELINSYVTPTKKIENTISDMTSLVIHLKKKTETPNPITLEELFRLERQNQWGHRILITPDRLLFQIASYKNAKSPEELAIVSAAQSAWAHRPFCINGGNAKEHLELFFEHHFLTYLVLGPGLELHPEYFNILFSRQLTGFGYYNVKKNPLMNPLSPHTFAFKTSANTLRYFSVNSSPFFKATDLKSLPFVVHTLSISNQIDITWEVLNSTLSPILKSLTILYNAQMVTQMPTMKWPSKLASLQISYPPLKGDTLASLPQSLQSLTIEDANKLTSEDMKYLPSDLISLRLKNCKRLGGHFVEGLNSKIEYLEINNCPGTVKEDLKLFTSSSHSKRKLLWIEEGTYE</sequence>
<accession>A0ABZ2C8G7</accession>
<reference evidence="1 2" key="1">
    <citation type="journal article" date="2024" name="Environ. Microbiol.">
        <title>Novel evolutionary insights on the interactions of the Holosporales (Alphaproteobacteria) with eukaryotic hosts from comparative genomics.</title>
        <authorList>
            <person name="Giovannini M."/>
            <person name="Petroni G."/>
            <person name="Castelli M."/>
        </authorList>
    </citation>
    <scope>NUCLEOTIDE SEQUENCE [LARGE SCALE GENOMIC DNA]</scope>
    <source>
        <strain evidence="1 2">US_Bl 15I1</strain>
    </source>
</reference>